<dbReference type="Proteomes" id="UP000199226">
    <property type="component" value="Unassembled WGS sequence"/>
</dbReference>
<dbReference type="InterPro" id="IPR027417">
    <property type="entry name" value="P-loop_NTPase"/>
</dbReference>
<keyword evidence="8 10" id="KW-0460">Magnesium</keyword>
<accession>A0A1G9PHE9</accession>
<dbReference type="STRING" id="990371.SAMN05421813_104133"/>
<dbReference type="GO" id="GO:0005524">
    <property type="term" value="F:ATP binding"/>
    <property type="evidence" value="ECO:0007669"/>
    <property type="project" value="UniProtKB-UniRule"/>
</dbReference>
<dbReference type="GO" id="GO:0006400">
    <property type="term" value="P:tRNA modification"/>
    <property type="evidence" value="ECO:0007669"/>
    <property type="project" value="TreeGrafter"/>
</dbReference>
<evidence type="ECO:0000256" key="6">
    <source>
        <dbReference type="ARBA" id="ARBA00022741"/>
    </source>
</evidence>
<dbReference type="Gene3D" id="1.10.20.140">
    <property type="match status" value="1"/>
</dbReference>
<evidence type="ECO:0000256" key="7">
    <source>
        <dbReference type="ARBA" id="ARBA00022840"/>
    </source>
</evidence>
<evidence type="ECO:0000256" key="5">
    <source>
        <dbReference type="ARBA" id="ARBA00022694"/>
    </source>
</evidence>
<evidence type="ECO:0000259" key="11">
    <source>
        <dbReference type="PROSITE" id="PS50052"/>
    </source>
</evidence>
<feature type="binding site" evidence="10">
    <location>
        <begin position="10"/>
        <end position="17"/>
    </location>
    <ligand>
        <name>ATP</name>
        <dbReference type="ChEBI" id="CHEBI:30616"/>
    </ligand>
</feature>
<sequence length="299" mass="34608">MNKTLIIIAGPTAIGKTALAISLAEYFKTEIISADSRQFYREMNIGTAKPSEAELDAVKHHLINSHSVLDQFNAGDFEKESIEIINKLFLDHDQVIMAGGSGLFINAVSHGFDQLPVASVEIRVHLNKIFEEKGIEFLQEWLKKVDPVYYEEVDIFNQQRIIRALEVFESTGKVFSSLRTNIKKQRPFNIVKIGLNTDREKLYERINIRVDQMVNEGLIMEVENLKPYRHLNPLNTVGYSEIFNYLDGNSSREEAIEKIKQNTRRFAKRQITWFKKSEDIKWFKPEEVESIIHYLNSIL</sequence>
<evidence type="ECO:0000256" key="4">
    <source>
        <dbReference type="ARBA" id="ARBA00022679"/>
    </source>
</evidence>
<dbReference type="Pfam" id="PF01715">
    <property type="entry name" value="IPPT"/>
    <property type="match status" value="1"/>
</dbReference>
<dbReference type="NCBIfam" id="TIGR00174">
    <property type="entry name" value="miaA"/>
    <property type="match status" value="1"/>
</dbReference>
<dbReference type="InterPro" id="IPR039657">
    <property type="entry name" value="Dimethylallyltransferase"/>
</dbReference>
<dbReference type="EMBL" id="FNHH01000004">
    <property type="protein sequence ID" value="SDL98210.1"/>
    <property type="molecule type" value="Genomic_DNA"/>
</dbReference>
<evidence type="ECO:0000256" key="2">
    <source>
        <dbReference type="ARBA" id="ARBA00003213"/>
    </source>
</evidence>
<dbReference type="PANTHER" id="PTHR11088:SF60">
    <property type="entry name" value="TRNA DIMETHYLALLYLTRANSFERASE"/>
    <property type="match status" value="1"/>
</dbReference>
<dbReference type="GO" id="GO:0052381">
    <property type="term" value="F:tRNA dimethylallyltransferase activity"/>
    <property type="evidence" value="ECO:0007669"/>
    <property type="project" value="UniProtKB-UniRule"/>
</dbReference>
<keyword evidence="4 10" id="KW-0808">Transferase</keyword>
<name>A0A1G9PHE9_9SPHI</name>
<evidence type="ECO:0000256" key="10">
    <source>
        <dbReference type="HAMAP-Rule" id="MF_00185"/>
    </source>
</evidence>
<feature type="site" description="Interaction with substrate tRNA" evidence="10">
    <location>
        <position position="101"/>
    </location>
</feature>
<dbReference type="PROSITE" id="PS50052">
    <property type="entry name" value="GUANYLATE_KINASE_2"/>
    <property type="match status" value="1"/>
</dbReference>
<feature type="domain" description="Guanylate kinase-like" evidence="11">
    <location>
        <begin position="3"/>
        <end position="211"/>
    </location>
</feature>
<dbReference type="SUPFAM" id="SSF52540">
    <property type="entry name" value="P-loop containing nucleoside triphosphate hydrolases"/>
    <property type="match status" value="2"/>
</dbReference>
<dbReference type="AlphaFoldDB" id="A0A1G9PHE9"/>
<dbReference type="RefSeq" id="WP_090700854.1">
    <property type="nucleotide sequence ID" value="NZ_FNHH01000004.1"/>
</dbReference>
<organism evidence="12 13">
    <name type="scientific">Daejeonella rubra</name>
    <dbReference type="NCBI Taxonomy" id="990371"/>
    <lineage>
        <taxon>Bacteria</taxon>
        <taxon>Pseudomonadati</taxon>
        <taxon>Bacteroidota</taxon>
        <taxon>Sphingobacteriia</taxon>
        <taxon>Sphingobacteriales</taxon>
        <taxon>Sphingobacteriaceae</taxon>
        <taxon>Daejeonella</taxon>
    </lineage>
</organism>
<comment type="cofactor">
    <cofactor evidence="1 10">
        <name>Mg(2+)</name>
        <dbReference type="ChEBI" id="CHEBI:18420"/>
    </cofactor>
</comment>
<comment type="subunit">
    <text evidence="10">Monomer.</text>
</comment>
<comment type="caution">
    <text evidence="10">Lacks conserved residue(s) required for the propagation of feature annotation.</text>
</comment>
<feature type="site" description="Interaction with substrate tRNA" evidence="10">
    <location>
        <position position="123"/>
    </location>
</feature>
<feature type="region of interest" description="Interaction with substrate tRNA" evidence="10">
    <location>
        <begin position="159"/>
        <end position="163"/>
    </location>
</feature>
<keyword evidence="13" id="KW-1185">Reference proteome</keyword>
<gene>
    <name evidence="10" type="primary">miaA</name>
    <name evidence="12" type="ORF">SAMN05421813_104133</name>
</gene>
<dbReference type="EC" id="2.5.1.75" evidence="10"/>
<reference evidence="13" key="1">
    <citation type="submission" date="2016-10" db="EMBL/GenBank/DDBJ databases">
        <authorList>
            <person name="Varghese N."/>
            <person name="Submissions S."/>
        </authorList>
    </citation>
    <scope>NUCLEOTIDE SEQUENCE [LARGE SCALE GENOMIC DNA]</scope>
    <source>
        <strain evidence="13">DSM 24536</strain>
    </source>
</reference>
<evidence type="ECO:0000313" key="12">
    <source>
        <dbReference type="EMBL" id="SDL98210.1"/>
    </source>
</evidence>
<evidence type="ECO:0000256" key="9">
    <source>
        <dbReference type="ARBA" id="ARBA00049563"/>
    </source>
</evidence>
<feature type="region of interest" description="Interaction with substrate tRNA" evidence="10">
    <location>
        <begin position="35"/>
        <end position="38"/>
    </location>
</feature>
<evidence type="ECO:0000256" key="8">
    <source>
        <dbReference type="ARBA" id="ARBA00022842"/>
    </source>
</evidence>
<dbReference type="Gene3D" id="3.40.50.300">
    <property type="entry name" value="P-loop containing nucleotide triphosphate hydrolases"/>
    <property type="match status" value="1"/>
</dbReference>
<evidence type="ECO:0000256" key="1">
    <source>
        <dbReference type="ARBA" id="ARBA00001946"/>
    </source>
</evidence>
<feature type="binding site" evidence="10">
    <location>
        <begin position="12"/>
        <end position="17"/>
    </location>
    <ligand>
        <name>substrate</name>
    </ligand>
</feature>
<dbReference type="InterPro" id="IPR018022">
    <property type="entry name" value="IPT"/>
</dbReference>
<keyword evidence="6 10" id="KW-0547">Nucleotide-binding</keyword>
<dbReference type="OrthoDB" id="9776390at2"/>
<comment type="function">
    <text evidence="2 10">Catalyzes the transfer of a dimethylallyl group onto the adenine at position 37 in tRNAs that read codons beginning with uridine, leading to the formation of N6-(dimethylallyl)adenosine (i(6)A).</text>
</comment>
<keyword evidence="7 10" id="KW-0067">ATP-binding</keyword>
<dbReference type="HAMAP" id="MF_00185">
    <property type="entry name" value="IPP_trans"/>
    <property type="match status" value="1"/>
</dbReference>
<dbReference type="PANTHER" id="PTHR11088">
    <property type="entry name" value="TRNA DIMETHYLALLYLTRANSFERASE"/>
    <property type="match status" value="1"/>
</dbReference>
<evidence type="ECO:0000313" key="13">
    <source>
        <dbReference type="Proteomes" id="UP000199226"/>
    </source>
</evidence>
<dbReference type="InterPro" id="IPR008144">
    <property type="entry name" value="Guanylate_kin-like_dom"/>
</dbReference>
<comment type="similarity">
    <text evidence="3 10">Belongs to the IPP transferase family.</text>
</comment>
<protein>
    <recommendedName>
        <fullName evidence="10">tRNA dimethylallyltransferase</fullName>
        <ecNumber evidence="10">2.5.1.75</ecNumber>
    </recommendedName>
    <alternativeName>
        <fullName evidence="10">Dimethylallyl diphosphate:tRNA dimethylallyltransferase</fullName>
        <shortName evidence="10">DMAPP:tRNA dimethylallyltransferase</shortName>
        <shortName evidence="10">DMATase</shortName>
    </alternativeName>
    <alternativeName>
        <fullName evidence="10">Isopentenyl-diphosphate:tRNA isopentenyltransferase</fullName>
        <shortName evidence="10">IPP transferase</shortName>
        <shortName evidence="10">IPPT</shortName>
        <shortName evidence="10">IPTase</shortName>
    </alternativeName>
</protein>
<keyword evidence="5 10" id="KW-0819">tRNA processing</keyword>
<comment type="catalytic activity">
    <reaction evidence="9 10">
        <text>adenosine(37) in tRNA + dimethylallyl diphosphate = N(6)-dimethylallyladenosine(37) in tRNA + diphosphate</text>
        <dbReference type="Rhea" id="RHEA:26482"/>
        <dbReference type="Rhea" id="RHEA-COMP:10162"/>
        <dbReference type="Rhea" id="RHEA-COMP:10375"/>
        <dbReference type="ChEBI" id="CHEBI:33019"/>
        <dbReference type="ChEBI" id="CHEBI:57623"/>
        <dbReference type="ChEBI" id="CHEBI:74411"/>
        <dbReference type="ChEBI" id="CHEBI:74415"/>
        <dbReference type="EC" id="2.5.1.75"/>
    </reaction>
</comment>
<evidence type="ECO:0000256" key="3">
    <source>
        <dbReference type="ARBA" id="ARBA00005842"/>
    </source>
</evidence>
<proteinExistence type="inferred from homology"/>